<dbReference type="InterPro" id="IPR036291">
    <property type="entry name" value="NAD(P)-bd_dom_sf"/>
</dbReference>
<dbReference type="PANTHER" id="PTHR48106:SF18">
    <property type="entry name" value="QUINONE OXIDOREDUCTASE PIG3"/>
    <property type="match status" value="1"/>
</dbReference>
<dbReference type="SMART" id="SM00829">
    <property type="entry name" value="PKS_ER"/>
    <property type="match status" value="1"/>
</dbReference>
<dbReference type="AlphaFoldDB" id="A0A382MBJ7"/>
<dbReference type="SUPFAM" id="SSF50129">
    <property type="entry name" value="GroES-like"/>
    <property type="match status" value="1"/>
</dbReference>
<accession>A0A382MBJ7</accession>
<dbReference type="GO" id="GO:0016651">
    <property type="term" value="F:oxidoreductase activity, acting on NAD(P)H"/>
    <property type="evidence" value="ECO:0007669"/>
    <property type="project" value="TreeGrafter"/>
</dbReference>
<dbReference type="Gene3D" id="3.90.180.10">
    <property type="entry name" value="Medium-chain alcohol dehydrogenases, catalytic domain"/>
    <property type="match status" value="1"/>
</dbReference>
<keyword evidence="1" id="KW-0521">NADP</keyword>
<dbReference type="SUPFAM" id="SSF51735">
    <property type="entry name" value="NAD(P)-binding Rossmann-fold domains"/>
    <property type="match status" value="1"/>
</dbReference>
<reference evidence="4" key="1">
    <citation type="submission" date="2018-05" db="EMBL/GenBank/DDBJ databases">
        <authorList>
            <person name="Lanie J.A."/>
            <person name="Ng W.-L."/>
            <person name="Kazmierczak K.M."/>
            <person name="Andrzejewski T.M."/>
            <person name="Davidsen T.M."/>
            <person name="Wayne K.J."/>
            <person name="Tettelin H."/>
            <person name="Glass J.I."/>
            <person name="Rusch D."/>
            <person name="Podicherti R."/>
            <person name="Tsui H.-C.T."/>
            <person name="Winkler M.E."/>
        </authorList>
    </citation>
    <scope>NUCLEOTIDE SEQUENCE</scope>
</reference>
<dbReference type="InterPro" id="IPR020843">
    <property type="entry name" value="ER"/>
</dbReference>
<evidence type="ECO:0000256" key="2">
    <source>
        <dbReference type="ARBA" id="ARBA00023002"/>
    </source>
</evidence>
<evidence type="ECO:0000259" key="3">
    <source>
        <dbReference type="SMART" id="SM00829"/>
    </source>
</evidence>
<proteinExistence type="predicted"/>
<dbReference type="EMBL" id="UINC01092617">
    <property type="protein sequence ID" value="SVC46353.1"/>
    <property type="molecule type" value="Genomic_DNA"/>
</dbReference>
<evidence type="ECO:0000313" key="4">
    <source>
        <dbReference type="EMBL" id="SVC46353.1"/>
    </source>
</evidence>
<dbReference type="Pfam" id="PF00107">
    <property type="entry name" value="ADH_zinc_N"/>
    <property type="match status" value="1"/>
</dbReference>
<name>A0A382MBJ7_9ZZZZ</name>
<dbReference type="InterPro" id="IPR011032">
    <property type="entry name" value="GroES-like_sf"/>
</dbReference>
<dbReference type="InterPro" id="IPR013154">
    <property type="entry name" value="ADH-like_N"/>
</dbReference>
<keyword evidence="2" id="KW-0560">Oxidoreductase</keyword>
<gene>
    <name evidence="4" type="ORF">METZ01_LOCUS299207</name>
</gene>
<evidence type="ECO:0000256" key="1">
    <source>
        <dbReference type="ARBA" id="ARBA00022857"/>
    </source>
</evidence>
<dbReference type="InterPro" id="IPR013149">
    <property type="entry name" value="ADH-like_C"/>
</dbReference>
<dbReference type="Pfam" id="PF08240">
    <property type="entry name" value="ADH_N"/>
    <property type="match status" value="1"/>
</dbReference>
<dbReference type="GO" id="GO:0070402">
    <property type="term" value="F:NADPH binding"/>
    <property type="evidence" value="ECO:0007669"/>
    <property type="project" value="TreeGrafter"/>
</dbReference>
<dbReference type="Gene3D" id="3.40.50.720">
    <property type="entry name" value="NAD(P)-binding Rossmann-like Domain"/>
    <property type="match status" value="1"/>
</dbReference>
<organism evidence="4">
    <name type="scientific">marine metagenome</name>
    <dbReference type="NCBI Taxonomy" id="408172"/>
    <lineage>
        <taxon>unclassified sequences</taxon>
        <taxon>metagenomes</taxon>
        <taxon>ecological metagenomes</taxon>
    </lineage>
</organism>
<protein>
    <recommendedName>
        <fullName evidence="3">Enoyl reductase (ER) domain-containing protein</fullName>
    </recommendedName>
</protein>
<sequence length="318" mass="33354">MKAVVIREHGGIDKLLYEDVDKPTAGPGEVLVKIGASGVNHLDHDLREGVSGFGVALPHVMGVEGVGEVVDLGEGVLSAKIGDRVAIDFAQGDPQSNMWLSGLDGVDFCHGRIGVSQWGTHAEYTRCLATSLMPLPDGLSYEDAAASVVGFGTSWHMTVTLGQVQADKTVLVNAAGSVVGSSAIQVAKLHGARVIATAGSDAKLEKAKKLGADEVINYTTQSIRNEALKMTDGFGVDLVIESVGGDVLVQSIDAVCENGRLITCGAHAGETVPINIIELFRKHMMLHGSHFAGKREVAHVLKLVADGKLRPVINAVMP</sequence>
<feature type="non-terminal residue" evidence="4">
    <location>
        <position position="318"/>
    </location>
</feature>
<feature type="domain" description="Enoyl reductase (ER)" evidence="3">
    <location>
        <begin position="10"/>
        <end position="318"/>
    </location>
</feature>
<dbReference type="PANTHER" id="PTHR48106">
    <property type="entry name" value="QUINONE OXIDOREDUCTASE PIG3-RELATED"/>
    <property type="match status" value="1"/>
</dbReference>